<dbReference type="CDD" id="cd15841">
    <property type="entry name" value="SNARE_Qc"/>
    <property type="match status" value="1"/>
</dbReference>
<proteinExistence type="predicted"/>
<evidence type="ECO:0000259" key="3">
    <source>
        <dbReference type="PROSITE" id="PS50192"/>
    </source>
</evidence>
<dbReference type="SUPFAM" id="SSF58038">
    <property type="entry name" value="SNARE fusion complex"/>
    <property type="match status" value="1"/>
</dbReference>
<organism evidence="4 5">
    <name type="scientific">Arabidopsis thaliana</name>
    <name type="common">Mouse-ear cress</name>
    <dbReference type="NCBI Taxonomy" id="3702"/>
    <lineage>
        <taxon>Eukaryota</taxon>
        <taxon>Viridiplantae</taxon>
        <taxon>Streptophyta</taxon>
        <taxon>Embryophyta</taxon>
        <taxon>Tracheophyta</taxon>
        <taxon>Spermatophyta</taxon>
        <taxon>Magnoliopsida</taxon>
        <taxon>eudicotyledons</taxon>
        <taxon>Gunneridae</taxon>
        <taxon>Pentapetalae</taxon>
        <taxon>rosids</taxon>
        <taxon>malvids</taxon>
        <taxon>Brassicales</taxon>
        <taxon>Brassicaceae</taxon>
        <taxon>Camelineae</taxon>
        <taxon>Arabidopsis</taxon>
    </lineage>
</organism>
<dbReference type="Proteomes" id="UP000078284">
    <property type="component" value="Chromosome 1"/>
</dbReference>
<gene>
    <name evidence="4" type="ordered locus">AXX17_At1g17010</name>
</gene>
<dbReference type="PROSITE" id="PS50192">
    <property type="entry name" value="T_SNARE"/>
    <property type="match status" value="1"/>
</dbReference>
<reference evidence="5" key="1">
    <citation type="journal article" date="2016" name="Proc. Natl. Acad. Sci. U.S.A.">
        <title>Chromosome-level assembly of Arabidopsis thaliana Ler reveals the extent of translocation and inversion polymorphisms.</title>
        <authorList>
            <person name="Zapata L."/>
            <person name="Ding J."/>
            <person name="Willing E.M."/>
            <person name="Hartwig B."/>
            <person name="Bezdan D."/>
            <person name="Jiao W.B."/>
            <person name="Patel V."/>
            <person name="Velikkakam James G."/>
            <person name="Koornneef M."/>
            <person name="Ossowski S."/>
            <person name="Schneeberger K."/>
        </authorList>
    </citation>
    <scope>NUCLEOTIDE SEQUENCE [LARGE SCALE GENOMIC DNA]</scope>
    <source>
        <strain evidence="5">cv. Landsberg erecta</strain>
    </source>
</reference>
<comment type="caution">
    <text evidence="4">The sequence shown here is derived from an EMBL/GenBank/DDBJ whole genome shotgun (WGS) entry which is preliminary data.</text>
</comment>
<evidence type="ECO:0000256" key="1">
    <source>
        <dbReference type="ARBA" id="ARBA00022448"/>
    </source>
</evidence>
<dbReference type="GO" id="GO:0015031">
    <property type="term" value="P:protein transport"/>
    <property type="evidence" value="ECO:0007669"/>
    <property type="project" value="UniProtKB-KW"/>
</dbReference>
<sequence>MASLCDSWIREQNETLKLSEEIDGMILERSSLAETSSYALRHASSMRRKITILATRVQTLKYLLAESQGKSISGKEMSRRKEHDEALDMLEETVMRVKHNALVMNEQIGLQTRLIDGLDHHVDVSDSGVRDAMTFCVIL</sequence>
<evidence type="ECO:0000313" key="4">
    <source>
        <dbReference type="EMBL" id="OAP15357.1"/>
    </source>
</evidence>
<keyword evidence="1" id="KW-0813">Transport</keyword>
<dbReference type="AlphaFoldDB" id="A0A178WAB3"/>
<protein>
    <recommendedName>
        <fullName evidence="3">t-SNARE coiled-coil homology domain-containing protein</fullName>
    </recommendedName>
</protein>
<dbReference type="Gene3D" id="1.20.5.110">
    <property type="match status" value="1"/>
</dbReference>
<evidence type="ECO:0000313" key="5">
    <source>
        <dbReference type="Proteomes" id="UP000078284"/>
    </source>
</evidence>
<dbReference type="ExpressionAtlas" id="A0A178WAB3">
    <property type="expression patterns" value="baseline and differential"/>
</dbReference>
<accession>A0A178WAB3</accession>
<keyword evidence="2" id="KW-0653">Protein transport</keyword>
<name>A0A178WAB3_ARATH</name>
<feature type="domain" description="T-SNARE coiled-coil homology" evidence="3">
    <location>
        <begin position="77"/>
        <end position="132"/>
    </location>
</feature>
<dbReference type="InterPro" id="IPR000727">
    <property type="entry name" value="T_SNARE_dom"/>
</dbReference>
<dbReference type="EMBL" id="LUHQ01000001">
    <property type="protein sequence ID" value="OAP15357.1"/>
    <property type="molecule type" value="Genomic_DNA"/>
</dbReference>
<evidence type="ECO:0000256" key="2">
    <source>
        <dbReference type="ARBA" id="ARBA00022927"/>
    </source>
</evidence>